<dbReference type="Gene3D" id="3.80.10.10">
    <property type="entry name" value="Ribonuclease Inhibitor"/>
    <property type="match status" value="1"/>
</dbReference>
<keyword evidence="5" id="KW-1185">Reference proteome</keyword>
<evidence type="ECO:0008006" key="6">
    <source>
        <dbReference type="Google" id="ProtNLM"/>
    </source>
</evidence>
<dbReference type="PANTHER" id="PTHR31018">
    <property type="entry name" value="SPORULATION-SPECIFIC PROTEIN-RELATED"/>
    <property type="match status" value="1"/>
</dbReference>
<dbReference type="InterPro" id="IPR032675">
    <property type="entry name" value="LRR_dom_sf"/>
</dbReference>
<reference evidence="4 5" key="1">
    <citation type="submission" date="2018-10" db="EMBL/GenBank/DDBJ databases">
        <title>Genomic Encyclopedia of Archaeal and Bacterial Type Strains, Phase II (KMG-II): from individual species to whole genera.</title>
        <authorList>
            <person name="Goeker M."/>
        </authorList>
    </citation>
    <scope>NUCLEOTIDE SEQUENCE [LARGE SCALE GENOMIC DNA]</scope>
    <source>
        <strain evidence="4 5">DSM 25230</strain>
    </source>
</reference>
<dbReference type="Proteomes" id="UP000269412">
    <property type="component" value="Unassembled WGS sequence"/>
</dbReference>
<accession>A0A495EC41</accession>
<sequence>MKKIFGIILLTFLFNCSNDDAIVADKTFEGDVTLTTQREVDDFGDKNITHINGILTIGGNVLETTDILELKKLENLKSALSIYITYNNELRNLNGLGNITASGQIIISNNPALVSLKGLEKISEAAVISIRHNVALINLEGLNGIVNLSSSLNVVDNYNLKSLNGLTALKSTKWLHVVGNAIENLNGLESLEEVENFFIERNNSCLNLNGLSSLTSIKGELVIIGNIALSNFCGLKLGFMSNYNGEYLVNDNAYNPTLQNLKDEDCKL</sequence>
<dbReference type="SUPFAM" id="SSF52058">
    <property type="entry name" value="L domain-like"/>
    <property type="match status" value="2"/>
</dbReference>
<evidence type="ECO:0000256" key="2">
    <source>
        <dbReference type="ARBA" id="ARBA00022729"/>
    </source>
</evidence>
<dbReference type="EMBL" id="RBIQ01000007">
    <property type="protein sequence ID" value="RKR14430.1"/>
    <property type="molecule type" value="Genomic_DNA"/>
</dbReference>
<dbReference type="OrthoDB" id="9765957at2"/>
<dbReference type="InterPro" id="IPR051648">
    <property type="entry name" value="CWI-Assembly_Regulator"/>
</dbReference>
<dbReference type="RefSeq" id="WP_121063639.1">
    <property type="nucleotide sequence ID" value="NZ_RBIQ01000007.1"/>
</dbReference>
<keyword evidence="2" id="KW-0732">Signal</keyword>
<evidence type="ECO:0000256" key="3">
    <source>
        <dbReference type="ARBA" id="ARBA00023180"/>
    </source>
</evidence>
<name>A0A495EC41_9FLAO</name>
<comment type="caution">
    <text evidence="4">The sequence shown here is derived from an EMBL/GenBank/DDBJ whole genome shotgun (WGS) entry which is preliminary data.</text>
</comment>
<comment type="subcellular location">
    <subcellularLocation>
        <location evidence="1">Cell envelope</location>
    </subcellularLocation>
</comment>
<protein>
    <recommendedName>
        <fullName evidence="6">Receptor L domain-containing protein</fullName>
    </recommendedName>
</protein>
<keyword evidence="3" id="KW-0325">Glycoprotein</keyword>
<dbReference type="AlphaFoldDB" id="A0A495EC41"/>
<proteinExistence type="predicted"/>
<gene>
    <name evidence="4" type="ORF">CLV91_0505</name>
</gene>
<evidence type="ECO:0000313" key="5">
    <source>
        <dbReference type="Proteomes" id="UP000269412"/>
    </source>
</evidence>
<organism evidence="4 5">
    <name type="scientific">Maribacter vaceletii</name>
    <dbReference type="NCBI Taxonomy" id="1206816"/>
    <lineage>
        <taxon>Bacteria</taxon>
        <taxon>Pseudomonadati</taxon>
        <taxon>Bacteroidota</taxon>
        <taxon>Flavobacteriia</taxon>
        <taxon>Flavobacteriales</taxon>
        <taxon>Flavobacteriaceae</taxon>
        <taxon>Maribacter</taxon>
    </lineage>
</organism>
<evidence type="ECO:0000256" key="1">
    <source>
        <dbReference type="ARBA" id="ARBA00004196"/>
    </source>
</evidence>
<dbReference type="PANTHER" id="PTHR31018:SF3">
    <property type="entry name" value="RECEPTOR PROTEIN-TYROSINE KINASE"/>
    <property type="match status" value="1"/>
</dbReference>
<evidence type="ECO:0000313" key="4">
    <source>
        <dbReference type="EMBL" id="RKR14430.1"/>
    </source>
</evidence>
<dbReference type="GO" id="GO:0030313">
    <property type="term" value="C:cell envelope"/>
    <property type="evidence" value="ECO:0007669"/>
    <property type="project" value="UniProtKB-SubCell"/>
</dbReference>